<gene>
    <name evidence="1" type="ORF">DGI_1242</name>
</gene>
<dbReference type="RefSeq" id="WP_021759879.1">
    <property type="nucleotide sequence ID" value="NC_022444.1"/>
</dbReference>
<dbReference type="eggNOG" id="ENOG5033HUS">
    <property type="taxonomic scope" value="Bacteria"/>
</dbReference>
<dbReference type="PATRIC" id="fig|1121448.10.peg.1235"/>
<evidence type="ECO:0000313" key="2">
    <source>
        <dbReference type="Proteomes" id="UP000016587"/>
    </source>
</evidence>
<sequence length="125" mass="14562">MTFQRSFSKQEQEIRSHFREMLSKAESVEDVKKFLYQTVRDLLKSICDSIPEDINIPDVQLNLEQGNGYLLSDRLMDGAGLHLLMQESDLDAILHRLSEQAWNRYRHLEKNPAKTESKIYPIPGI</sequence>
<dbReference type="HOGENOM" id="CLU_160554_0_0_7"/>
<dbReference type="KEGG" id="dgg:DGI_1242"/>
<dbReference type="OrthoDB" id="5431839at2"/>
<dbReference type="AlphaFoldDB" id="T2GAF6"/>
<evidence type="ECO:0000313" key="1">
    <source>
        <dbReference type="EMBL" id="AGW13096.1"/>
    </source>
</evidence>
<reference evidence="2" key="2">
    <citation type="submission" date="2013-07" db="EMBL/GenBank/DDBJ databases">
        <authorList>
            <person name="Morais-Silva F.O."/>
            <person name="Rezende A.M."/>
            <person name="Pimentel C."/>
            <person name="Resende D.M."/>
            <person name="Santos C.I."/>
            <person name="Clemente C."/>
            <person name="de Oliveira L.M."/>
            <person name="da Silva S.M."/>
            <person name="Costa D.A."/>
            <person name="Varela-Raposo A."/>
            <person name="Horacio E.C.A."/>
            <person name="Matos M."/>
            <person name="Flores O."/>
            <person name="Ruiz J.C."/>
            <person name="Rodrigues-Pousada C."/>
        </authorList>
    </citation>
    <scope>NUCLEOTIDE SEQUENCE [LARGE SCALE GENOMIC DNA]</scope>
    <source>
        <strain evidence="2">ATCC 19364 / DSM 1382 / NCIMB 9332 / VKM B-1759</strain>
    </source>
</reference>
<dbReference type="EMBL" id="CP006585">
    <property type="protein sequence ID" value="AGW13096.1"/>
    <property type="molecule type" value="Genomic_DNA"/>
</dbReference>
<accession>T2GAF6</accession>
<organism evidence="1 2">
    <name type="scientific">Megalodesulfovibrio gigas (strain ATCC 19364 / DSM 1382 / NCIMB 9332 / VKM B-1759)</name>
    <name type="common">Desulfovibrio gigas</name>
    <dbReference type="NCBI Taxonomy" id="1121448"/>
    <lineage>
        <taxon>Bacteria</taxon>
        <taxon>Pseudomonadati</taxon>
        <taxon>Thermodesulfobacteriota</taxon>
        <taxon>Desulfovibrionia</taxon>
        <taxon>Desulfovibrionales</taxon>
        <taxon>Desulfovibrionaceae</taxon>
        <taxon>Megalodesulfovibrio</taxon>
    </lineage>
</organism>
<reference evidence="1 2" key="1">
    <citation type="journal article" date="2013" name="J. Bacteriol.">
        <title>Roles of HynAB and Ech, the only two hydrogenases found in the model sulfate reducer Desulfovibrio gigas.</title>
        <authorList>
            <person name="Morais-Silva F.O."/>
            <person name="Santos C.I."/>
            <person name="Rodrigues R."/>
            <person name="Pereira I.A."/>
            <person name="Rodrigues-Pousada C."/>
        </authorList>
    </citation>
    <scope>NUCLEOTIDE SEQUENCE [LARGE SCALE GENOMIC DNA]</scope>
    <source>
        <strain evidence="2">ATCC 19364 / DSM 1382 / NCIMB 9332 / VKM B-1759</strain>
    </source>
</reference>
<name>T2GAF6_MEGG1</name>
<proteinExistence type="predicted"/>
<dbReference type="Proteomes" id="UP000016587">
    <property type="component" value="Chromosome"/>
</dbReference>
<keyword evidence="2" id="KW-1185">Reference proteome</keyword>
<protein>
    <submittedName>
        <fullName evidence="1">Uncharacterized protein</fullName>
    </submittedName>
</protein>